<evidence type="ECO:0000313" key="4">
    <source>
        <dbReference type="EMBL" id="MDO7867103.1"/>
    </source>
</evidence>
<name>A0ABT9AYU1_9ACTN</name>
<dbReference type="SUPFAM" id="SSF53474">
    <property type="entry name" value="alpha/beta-Hydrolases"/>
    <property type="match status" value="1"/>
</dbReference>
<organism evidence="4 5">
    <name type="scientific">Nocardioides jiangxiensis</name>
    <dbReference type="NCBI Taxonomy" id="3064524"/>
    <lineage>
        <taxon>Bacteria</taxon>
        <taxon>Bacillati</taxon>
        <taxon>Actinomycetota</taxon>
        <taxon>Actinomycetes</taxon>
        <taxon>Propionibacteriales</taxon>
        <taxon>Nocardioidaceae</taxon>
        <taxon>Nocardioides</taxon>
    </lineage>
</organism>
<dbReference type="Proteomes" id="UP001233314">
    <property type="component" value="Unassembled WGS sequence"/>
</dbReference>
<comment type="caution">
    <text evidence="4">The sequence shown here is derived from an EMBL/GenBank/DDBJ whole genome shotgun (WGS) entry which is preliminary data.</text>
</comment>
<keyword evidence="4" id="KW-0378">Hydrolase</keyword>
<feature type="signal peptide" evidence="2">
    <location>
        <begin position="1"/>
        <end position="17"/>
    </location>
</feature>
<feature type="domain" description="DUF1023" evidence="3">
    <location>
        <begin position="217"/>
        <end position="386"/>
    </location>
</feature>
<dbReference type="InterPro" id="IPR029058">
    <property type="entry name" value="AB_hydrolase_fold"/>
</dbReference>
<dbReference type="Gene3D" id="3.40.50.1820">
    <property type="entry name" value="alpha/beta hydrolase"/>
    <property type="match status" value="1"/>
</dbReference>
<protein>
    <submittedName>
        <fullName evidence="4">Alpha/beta hydrolase</fullName>
    </submittedName>
</protein>
<evidence type="ECO:0000259" key="3">
    <source>
        <dbReference type="Pfam" id="PF06259"/>
    </source>
</evidence>
<dbReference type="EMBL" id="JAUQTA010000001">
    <property type="protein sequence ID" value="MDO7867103.1"/>
    <property type="molecule type" value="Genomic_DNA"/>
</dbReference>
<proteinExistence type="predicted"/>
<dbReference type="InterPro" id="IPR010427">
    <property type="entry name" value="DUF1023"/>
</dbReference>
<sequence length="486" mass="49481">MTGLPMPPLLPPPPAGAATAAAAARAWIETAAAAHGLADDVRGSVARAPDWGGAAAVAARARAARESDTLTSHAARGLAQATAVARWAAVVTALSHAWAALAARRTSFSERRDRLEPVPDSDPSAPALRQGIEADHTALSGAIRRWASACERADQQLADDLRQPAAPSALQALDAAWRSLLALDTSAAGRSTREALAGGDGPTYLLDYEPERFHGDGAVVISFGDPTTADEVAVVVPGITNDASTMADVGALALAVGQSAERARPATTTAAIAWLGYDAPSGGLDGRLDPRHLDDLARTLTPSAADAGAGELALFVDRLGAETSAEITVVGHSYGSTTAAIAARRGMDADRLVLLGSPGAGPGAMAATDLHLPVWVASDDLDPVTWVGSADRLGGPGALGADPAQEGFGATRLPTGLTAAPHLDQALRLVDIHLGYLRPDSPTAAAVGTVVTGQAPPTVPGRTRGGTELAARWLAGQVAYELTSWR</sequence>
<accession>A0ABT9AYU1</accession>
<evidence type="ECO:0000256" key="2">
    <source>
        <dbReference type="SAM" id="SignalP"/>
    </source>
</evidence>
<feature type="region of interest" description="Disordered" evidence="1">
    <location>
        <begin position="109"/>
        <end position="128"/>
    </location>
</feature>
<gene>
    <name evidence="4" type="ORF">Q5722_01850</name>
</gene>
<feature type="chain" id="PRO_5045959430" evidence="2">
    <location>
        <begin position="18"/>
        <end position="486"/>
    </location>
</feature>
<dbReference type="RefSeq" id="WP_305026509.1">
    <property type="nucleotide sequence ID" value="NZ_JAUQTA010000001.1"/>
</dbReference>
<dbReference type="GO" id="GO:0016787">
    <property type="term" value="F:hydrolase activity"/>
    <property type="evidence" value="ECO:0007669"/>
    <property type="project" value="UniProtKB-KW"/>
</dbReference>
<keyword evidence="5" id="KW-1185">Reference proteome</keyword>
<keyword evidence="2" id="KW-0732">Signal</keyword>
<reference evidence="4 5" key="1">
    <citation type="submission" date="2023-07" db="EMBL/GenBank/DDBJ databases">
        <title>Nocardioides sp. nov WY-20 isolated from soil.</title>
        <authorList>
            <person name="Liu B."/>
            <person name="Wan Y."/>
        </authorList>
    </citation>
    <scope>NUCLEOTIDE SEQUENCE [LARGE SCALE GENOMIC DNA]</scope>
    <source>
        <strain evidence="4 5">WY-20</strain>
    </source>
</reference>
<evidence type="ECO:0000256" key="1">
    <source>
        <dbReference type="SAM" id="MobiDB-lite"/>
    </source>
</evidence>
<dbReference type="Pfam" id="PF06259">
    <property type="entry name" value="Abhydrolase_8"/>
    <property type="match status" value="1"/>
</dbReference>
<evidence type="ECO:0000313" key="5">
    <source>
        <dbReference type="Proteomes" id="UP001233314"/>
    </source>
</evidence>